<dbReference type="AlphaFoldDB" id="A0AAN7R5M9"/>
<gene>
    <name evidence="3" type="ORF">SAY86_020519</name>
</gene>
<proteinExistence type="inferred from homology"/>
<evidence type="ECO:0000313" key="3">
    <source>
        <dbReference type="EMBL" id="KAK4789200.1"/>
    </source>
</evidence>
<dbReference type="SUPFAM" id="SSF52266">
    <property type="entry name" value="SGNH hydrolase"/>
    <property type="match status" value="1"/>
</dbReference>
<dbReference type="PANTHER" id="PTHR45642">
    <property type="entry name" value="GDSL ESTERASE/LIPASE EXL3"/>
    <property type="match status" value="1"/>
</dbReference>
<name>A0AAN7R5M9_TRANT</name>
<keyword evidence="2" id="KW-0732">Signal</keyword>
<sequence>MASSSLLVVVAAISQLLTLTLLVSRCSTKVPAIIVFGDSSVDAGNNNAISTALKSNFEPYGRDFFDRRPTGRFSNGRIPPDFISEAFGLRPFVPAYLDPAFNISDFASGVCFASAGTGYDNVTSNVLLLQNVIPMWKELEYYRDYQQKLRASLGDKKANSIISEALYIVSLGTNDFLENYYSSFPIPGSNSGCRRAQFPQPGQFEDFLVSLAEGFIRDLYELGAQKVSFTGMPPMGCLPLERTTNFMGQHDCVEEFNAVARDFNGKLGAMVDRMNQELPGLRMVFSNPYDKFYEIVSRPSDYGFDVASVACCGTGMYEMGYLCNKQNPFTCTDASKYVFWDSFHPTERTNGILADSLIKSVLLPNFA</sequence>
<dbReference type="InterPro" id="IPR050592">
    <property type="entry name" value="GDSL_lipolytic_enzyme"/>
</dbReference>
<evidence type="ECO:0000256" key="2">
    <source>
        <dbReference type="SAM" id="SignalP"/>
    </source>
</evidence>
<feature type="signal peptide" evidence="2">
    <location>
        <begin position="1"/>
        <end position="28"/>
    </location>
</feature>
<accession>A0AAN7R5M9</accession>
<evidence type="ECO:0000313" key="4">
    <source>
        <dbReference type="Proteomes" id="UP001346149"/>
    </source>
</evidence>
<keyword evidence="4" id="KW-1185">Reference proteome</keyword>
<protein>
    <recommendedName>
        <fullName evidence="5">GDSL esterase/lipase</fullName>
    </recommendedName>
</protein>
<comment type="caution">
    <text evidence="3">The sequence shown here is derived from an EMBL/GenBank/DDBJ whole genome shotgun (WGS) entry which is preliminary data.</text>
</comment>
<feature type="chain" id="PRO_5042824375" description="GDSL esterase/lipase" evidence="2">
    <location>
        <begin position="29"/>
        <end position="367"/>
    </location>
</feature>
<dbReference type="GO" id="GO:0016788">
    <property type="term" value="F:hydrolase activity, acting on ester bonds"/>
    <property type="evidence" value="ECO:0007669"/>
    <property type="project" value="InterPro"/>
</dbReference>
<dbReference type="InterPro" id="IPR036514">
    <property type="entry name" value="SGNH_hydro_sf"/>
</dbReference>
<dbReference type="CDD" id="cd01837">
    <property type="entry name" value="SGNH_plant_lipase_like"/>
    <property type="match status" value="1"/>
</dbReference>
<comment type="similarity">
    <text evidence="1">Belongs to the 'GDSL' lipolytic enzyme family.</text>
</comment>
<dbReference type="EMBL" id="JAXQNO010000011">
    <property type="protein sequence ID" value="KAK4789200.1"/>
    <property type="molecule type" value="Genomic_DNA"/>
</dbReference>
<dbReference type="FunFam" id="3.40.50.1110:FF:000003">
    <property type="entry name" value="GDSL esterase/lipase APG"/>
    <property type="match status" value="1"/>
</dbReference>
<dbReference type="Proteomes" id="UP001346149">
    <property type="component" value="Unassembled WGS sequence"/>
</dbReference>
<dbReference type="InterPro" id="IPR001087">
    <property type="entry name" value="GDSL"/>
</dbReference>
<reference evidence="3 4" key="1">
    <citation type="journal article" date="2023" name="Hortic Res">
        <title>Pangenome of water caltrop reveals structural variations and asymmetric subgenome divergence after allopolyploidization.</title>
        <authorList>
            <person name="Zhang X."/>
            <person name="Chen Y."/>
            <person name="Wang L."/>
            <person name="Yuan Y."/>
            <person name="Fang M."/>
            <person name="Shi L."/>
            <person name="Lu R."/>
            <person name="Comes H.P."/>
            <person name="Ma Y."/>
            <person name="Chen Y."/>
            <person name="Huang G."/>
            <person name="Zhou Y."/>
            <person name="Zheng Z."/>
            <person name="Qiu Y."/>
        </authorList>
    </citation>
    <scope>NUCLEOTIDE SEQUENCE [LARGE SCALE GENOMIC DNA]</scope>
    <source>
        <strain evidence="3">F231</strain>
    </source>
</reference>
<evidence type="ECO:0008006" key="5">
    <source>
        <dbReference type="Google" id="ProtNLM"/>
    </source>
</evidence>
<dbReference type="Gene3D" id="3.40.50.1110">
    <property type="entry name" value="SGNH hydrolase"/>
    <property type="match status" value="1"/>
</dbReference>
<dbReference type="PANTHER" id="PTHR45642:SF12">
    <property type="entry name" value="OS09G0132900 PROTEIN"/>
    <property type="match status" value="1"/>
</dbReference>
<dbReference type="Pfam" id="PF00657">
    <property type="entry name" value="Lipase_GDSL"/>
    <property type="match status" value="1"/>
</dbReference>
<dbReference type="InterPro" id="IPR035669">
    <property type="entry name" value="SGNH_plant_lipase-like"/>
</dbReference>
<evidence type="ECO:0000256" key="1">
    <source>
        <dbReference type="ARBA" id="ARBA00008668"/>
    </source>
</evidence>
<organism evidence="3 4">
    <name type="scientific">Trapa natans</name>
    <name type="common">Water chestnut</name>
    <dbReference type="NCBI Taxonomy" id="22666"/>
    <lineage>
        <taxon>Eukaryota</taxon>
        <taxon>Viridiplantae</taxon>
        <taxon>Streptophyta</taxon>
        <taxon>Embryophyta</taxon>
        <taxon>Tracheophyta</taxon>
        <taxon>Spermatophyta</taxon>
        <taxon>Magnoliopsida</taxon>
        <taxon>eudicotyledons</taxon>
        <taxon>Gunneridae</taxon>
        <taxon>Pentapetalae</taxon>
        <taxon>rosids</taxon>
        <taxon>malvids</taxon>
        <taxon>Myrtales</taxon>
        <taxon>Lythraceae</taxon>
        <taxon>Trapa</taxon>
    </lineage>
</organism>